<name>A0A6I4HYE9_9SPHI</name>
<dbReference type="KEGG" id="mgik:GO620_007550"/>
<dbReference type="InterPro" id="IPR014922">
    <property type="entry name" value="YdhG-like"/>
</dbReference>
<dbReference type="Pfam" id="PF08818">
    <property type="entry name" value="DUF1801"/>
    <property type="match status" value="1"/>
</dbReference>
<sequence length="138" mass="15133">MAKNKTTETAASVGDFIAAVADDLKRVDSQKLVSIFENVTGQPAKMWGAAIVGFGSYHYKYDSGHEGDAPLVAFSPRANAISLYLSSQFPTRGGLLQKLGKHKSAKACIYVKKLNDVDEGVLKEMIRDAYLYSEKFHQ</sequence>
<dbReference type="EMBL" id="CP066775">
    <property type="protein sequence ID" value="QQL51290.1"/>
    <property type="molecule type" value="Genomic_DNA"/>
</dbReference>
<evidence type="ECO:0000313" key="2">
    <source>
        <dbReference type="EMBL" id="QQL51290.1"/>
    </source>
</evidence>
<evidence type="ECO:0000313" key="3">
    <source>
        <dbReference type="Proteomes" id="UP000429232"/>
    </source>
</evidence>
<organism evidence="2 3">
    <name type="scientific">Mucilaginibacter ginkgonis</name>
    <dbReference type="NCBI Taxonomy" id="2682091"/>
    <lineage>
        <taxon>Bacteria</taxon>
        <taxon>Pseudomonadati</taxon>
        <taxon>Bacteroidota</taxon>
        <taxon>Sphingobacteriia</taxon>
        <taxon>Sphingobacteriales</taxon>
        <taxon>Sphingobacteriaceae</taxon>
        <taxon>Mucilaginibacter</taxon>
    </lineage>
</organism>
<evidence type="ECO:0000259" key="1">
    <source>
        <dbReference type="Pfam" id="PF08818"/>
    </source>
</evidence>
<gene>
    <name evidence="2" type="ORF">GO620_007550</name>
</gene>
<dbReference type="RefSeq" id="WP_157523898.1">
    <property type="nucleotide sequence ID" value="NZ_CP066775.1"/>
</dbReference>
<reference evidence="2 3" key="1">
    <citation type="submission" date="2020-12" db="EMBL/GenBank/DDBJ databases">
        <title>HMF7856_wgs.fasta genome submission.</title>
        <authorList>
            <person name="Kang H."/>
            <person name="Kim H."/>
            <person name="Joh K."/>
        </authorList>
    </citation>
    <scope>NUCLEOTIDE SEQUENCE [LARGE SCALE GENOMIC DNA]</scope>
    <source>
        <strain evidence="2 3">HMF7856</strain>
    </source>
</reference>
<proteinExistence type="predicted"/>
<accession>A0A6I4HYE9</accession>
<dbReference type="Proteomes" id="UP000429232">
    <property type="component" value="Chromosome"/>
</dbReference>
<feature type="domain" description="YdhG-like" evidence="1">
    <location>
        <begin position="29"/>
        <end position="129"/>
    </location>
</feature>
<protein>
    <submittedName>
        <fullName evidence="2">DUF1801 domain-containing protein</fullName>
    </submittedName>
</protein>
<dbReference type="AlphaFoldDB" id="A0A6I4HYE9"/>
<keyword evidence="3" id="KW-1185">Reference proteome</keyword>